<comment type="caution">
    <text evidence="2">The sequence shown here is derived from an EMBL/GenBank/DDBJ whole genome shotgun (WGS) entry which is preliminary data.</text>
</comment>
<sequence>MKQCTMLTPLENEVVEILAEFRTIRLSNLDSGFQFSLGWGRKGLRSAISAATPSSSPSLPPSKAAEASSPATPLSFSPSESEEKRTLLRKNVSLKRKRDHYLKTIEDLTKDNDLLNGEVKNVRSHLEKLKDFNLKLKARKHELSLRHEPQPILFPPPLIHDQMVKPIQISDDAVSVAIAQPQVQQQERLSFGMPSLSSSSNPNGLGSNSNVVGPIGIPDLNLLPVEEEPMTVECGEMSEANQNLSRAIAAAQTRQKRIEICKVKNLVANNKMQHSCSR</sequence>
<evidence type="ECO:0000313" key="2">
    <source>
        <dbReference type="EMBL" id="KAK7283415.1"/>
    </source>
</evidence>
<evidence type="ECO:0000256" key="1">
    <source>
        <dbReference type="SAM" id="MobiDB-lite"/>
    </source>
</evidence>
<dbReference type="PANTHER" id="PTHR37614:SF2">
    <property type="entry name" value="OS02G0121400 PROTEIN"/>
    <property type="match status" value="1"/>
</dbReference>
<dbReference type="PANTHER" id="PTHR37614">
    <property type="entry name" value="OS02G0121400 PROTEIN"/>
    <property type="match status" value="1"/>
</dbReference>
<reference evidence="2 3" key="1">
    <citation type="submission" date="2024-01" db="EMBL/GenBank/DDBJ databases">
        <title>The genomes of 5 underutilized Papilionoideae crops provide insights into root nodulation and disease resistanc.</title>
        <authorList>
            <person name="Yuan L."/>
        </authorList>
    </citation>
    <scope>NUCLEOTIDE SEQUENCE [LARGE SCALE GENOMIC DNA]</scope>
    <source>
        <strain evidence="2">ZHUSHIDOU_FW_LH</strain>
        <tissue evidence="2">Leaf</tissue>
    </source>
</reference>
<accession>A0AAN9P1N5</accession>
<keyword evidence="3" id="KW-1185">Reference proteome</keyword>
<dbReference type="Proteomes" id="UP001372338">
    <property type="component" value="Unassembled WGS sequence"/>
</dbReference>
<dbReference type="EMBL" id="JAYWIO010000002">
    <property type="protein sequence ID" value="KAK7283415.1"/>
    <property type="molecule type" value="Genomic_DNA"/>
</dbReference>
<dbReference type="AlphaFoldDB" id="A0AAN9P1N5"/>
<name>A0AAN9P1N5_CROPI</name>
<feature type="region of interest" description="Disordered" evidence="1">
    <location>
        <begin position="49"/>
        <end position="83"/>
    </location>
</feature>
<evidence type="ECO:0000313" key="3">
    <source>
        <dbReference type="Proteomes" id="UP001372338"/>
    </source>
</evidence>
<evidence type="ECO:0008006" key="4">
    <source>
        <dbReference type="Google" id="ProtNLM"/>
    </source>
</evidence>
<feature type="compositionally biased region" description="Low complexity" evidence="1">
    <location>
        <begin position="49"/>
        <end position="73"/>
    </location>
</feature>
<protein>
    <recommendedName>
        <fullName evidence="4">BZIP domain-containing protein</fullName>
    </recommendedName>
</protein>
<organism evidence="2 3">
    <name type="scientific">Crotalaria pallida</name>
    <name type="common">Smooth rattlebox</name>
    <name type="synonym">Crotalaria striata</name>
    <dbReference type="NCBI Taxonomy" id="3830"/>
    <lineage>
        <taxon>Eukaryota</taxon>
        <taxon>Viridiplantae</taxon>
        <taxon>Streptophyta</taxon>
        <taxon>Embryophyta</taxon>
        <taxon>Tracheophyta</taxon>
        <taxon>Spermatophyta</taxon>
        <taxon>Magnoliopsida</taxon>
        <taxon>eudicotyledons</taxon>
        <taxon>Gunneridae</taxon>
        <taxon>Pentapetalae</taxon>
        <taxon>rosids</taxon>
        <taxon>fabids</taxon>
        <taxon>Fabales</taxon>
        <taxon>Fabaceae</taxon>
        <taxon>Papilionoideae</taxon>
        <taxon>50 kb inversion clade</taxon>
        <taxon>genistoids sensu lato</taxon>
        <taxon>core genistoids</taxon>
        <taxon>Crotalarieae</taxon>
        <taxon>Crotalaria</taxon>
    </lineage>
</organism>
<proteinExistence type="predicted"/>
<gene>
    <name evidence="2" type="ORF">RIF29_12916</name>
</gene>